<feature type="chain" id="PRO_5042166062" description="Phytocyanin domain-containing protein" evidence="5">
    <location>
        <begin position="24"/>
        <end position="412"/>
    </location>
</feature>
<dbReference type="GO" id="GO:0009055">
    <property type="term" value="F:electron transfer activity"/>
    <property type="evidence" value="ECO:0007669"/>
    <property type="project" value="InterPro"/>
</dbReference>
<dbReference type="PANTHER" id="PTHR33021">
    <property type="entry name" value="BLUE COPPER PROTEIN"/>
    <property type="match status" value="1"/>
</dbReference>
<dbReference type="Pfam" id="PF02298">
    <property type="entry name" value="Cu_bind_like"/>
    <property type="match status" value="2"/>
</dbReference>
<keyword evidence="5" id="KW-0732">Signal</keyword>
<dbReference type="PROSITE" id="PS51485">
    <property type="entry name" value="PHYTOCYANIN"/>
    <property type="match status" value="2"/>
</dbReference>
<name>A0AAD8QUY3_LOLMU</name>
<keyword evidence="8" id="KW-1185">Reference proteome</keyword>
<keyword evidence="1" id="KW-0479">Metal-binding</keyword>
<dbReference type="GO" id="GO:0046872">
    <property type="term" value="F:metal ion binding"/>
    <property type="evidence" value="ECO:0007669"/>
    <property type="project" value="UniProtKB-KW"/>
</dbReference>
<dbReference type="GO" id="GO:0005886">
    <property type="term" value="C:plasma membrane"/>
    <property type="evidence" value="ECO:0007669"/>
    <property type="project" value="TreeGrafter"/>
</dbReference>
<dbReference type="AlphaFoldDB" id="A0AAD8QUY3"/>
<evidence type="ECO:0000256" key="1">
    <source>
        <dbReference type="ARBA" id="ARBA00022723"/>
    </source>
</evidence>
<comment type="caution">
    <text evidence="7">The sequence shown here is derived from an EMBL/GenBank/DDBJ whole genome shotgun (WGS) entry which is preliminary data.</text>
</comment>
<gene>
    <name evidence="7" type="ORF">QYE76_033161</name>
</gene>
<dbReference type="FunFam" id="2.60.40.420:FF:000003">
    <property type="entry name" value="Blue copper"/>
    <property type="match status" value="2"/>
</dbReference>
<dbReference type="InterPro" id="IPR028871">
    <property type="entry name" value="BlueCu_1_BS"/>
</dbReference>
<evidence type="ECO:0000256" key="3">
    <source>
        <dbReference type="ARBA" id="ARBA00023180"/>
    </source>
</evidence>
<dbReference type="EMBL" id="JAUUTY010000007">
    <property type="protein sequence ID" value="KAK1609488.1"/>
    <property type="molecule type" value="Genomic_DNA"/>
</dbReference>
<dbReference type="InterPro" id="IPR008972">
    <property type="entry name" value="Cupredoxin"/>
</dbReference>
<dbReference type="CDD" id="cd04216">
    <property type="entry name" value="Phytocyanin"/>
    <property type="match status" value="2"/>
</dbReference>
<feature type="domain" description="Phytocyanin" evidence="6">
    <location>
        <begin position="278"/>
        <end position="379"/>
    </location>
</feature>
<dbReference type="SUPFAM" id="SSF49503">
    <property type="entry name" value="Cupredoxins"/>
    <property type="match status" value="2"/>
</dbReference>
<dbReference type="InterPro" id="IPR003245">
    <property type="entry name" value="Phytocyanin_dom"/>
</dbReference>
<evidence type="ECO:0000256" key="5">
    <source>
        <dbReference type="SAM" id="SignalP"/>
    </source>
</evidence>
<accession>A0AAD8QUY3</accession>
<feature type="signal peptide" evidence="5">
    <location>
        <begin position="1"/>
        <end position="23"/>
    </location>
</feature>
<dbReference type="PANTHER" id="PTHR33021:SF466">
    <property type="entry name" value="OS08G0138100 PROTEIN"/>
    <property type="match status" value="1"/>
</dbReference>
<evidence type="ECO:0000256" key="2">
    <source>
        <dbReference type="ARBA" id="ARBA00023008"/>
    </source>
</evidence>
<reference evidence="7" key="1">
    <citation type="submission" date="2023-07" db="EMBL/GenBank/DDBJ databases">
        <title>A chromosome-level genome assembly of Lolium multiflorum.</title>
        <authorList>
            <person name="Chen Y."/>
            <person name="Copetti D."/>
            <person name="Kolliker R."/>
            <person name="Studer B."/>
        </authorList>
    </citation>
    <scope>NUCLEOTIDE SEQUENCE</scope>
    <source>
        <strain evidence="7">02402/16</strain>
        <tissue evidence="7">Leaf</tissue>
    </source>
</reference>
<dbReference type="PROSITE" id="PS00196">
    <property type="entry name" value="COPPER_BLUE"/>
    <property type="match status" value="2"/>
</dbReference>
<feature type="domain" description="Phytocyanin" evidence="6">
    <location>
        <begin position="24"/>
        <end position="125"/>
    </location>
</feature>
<keyword evidence="3" id="KW-0325">Glycoprotein</keyword>
<dbReference type="InterPro" id="IPR039391">
    <property type="entry name" value="Phytocyanin-like"/>
</dbReference>
<evidence type="ECO:0000256" key="4">
    <source>
        <dbReference type="SAM" id="MobiDB-lite"/>
    </source>
</evidence>
<dbReference type="Gene3D" id="2.60.40.420">
    <property type="entry name" value="Cupredoxins - blue copper proteins"/>
    <property type="match status" value="2"/>
</dbReference>
<sequence length="412" mass="43482">MAATRALLLAVVSTAALLVTALGASYTVGAPSGSWDLKTNYTRWASGVKLYAGDQLRFQYTVAEHNVVEVTKSGYDACNGSNNTVATYQTGNDTIPLTAAGSRYFICGVPGHCAAGMKLQVNVSSQQTPPPPPPPPQQQCRMRKGKLRCNRPASPSSSASAAAAVDRSAVAWQRLAAVVVAGLAGSARCRGGGQRRLPPQVREHLLHPPDRPGHHRPRRPPDALLHLQGHCAVGVKLLLRLVPPGCDSPSPVVTNRAARALLLVVVSTATLLGTALGASYTVGAPGGSWVLKTNYTRWASGVKLYAGDQLRFQYSVAEHNVVEVTKSGYDACNVSNNTVATYLTGNDTIPLAAAGSRYFICGVPGHCAAGMKLQVNVSSQQTPPPPPPPQQQCRMRKGRWRCNRPASPSSSA</sequence>
<evidence type="ECO:0000313" key="8">
    <source>
        <dbReference type="Proteomes" id="UP001231189"/>
    </source>
</evidence>
<feature type="region of interest" description="Disordered" evidence="4">
    <location>
        <begin position="123"/>
        <end position="160"/>
    </location>
</feature>
<evidence type="ECO:0000259" key="6">
    <source>
        <dbReference type="PROSITE" id="PS51485"/>
    </source>
</evidence>
<feature type="region of interest" description="Disordered" evidence="4">
    <location>
        <begin position="377"/>
        <end position="412"/>
    </location>
</feature>
<protein>
    <recommendedName>
        <fullName evidence="6">Phytocyanin domain-containing protein</fullName>
    </recommendedName>
</protein>
<dbReference type="Proteomes" id="UP001231189">
    <property type="component" value="Unassembled WGS sequence"/>
</dbReference>
<proteinExistence type="predicted"/>
<evidence type="ECO:0000313" key="7">
    <source>
        <dbReference type="EMBL" id="KAK1609488.1"/>
    </source>
</evidence>
<feature type="compositionally biased region" description="Low complexity" evidence="4">
    <location>
        <begin position="151"/>
        <end position="160"/>
    </location>
</feature>
<keyword evidence="2" id="KW-0186">Copper</keyword>
<feature type="compositionally biased region" description="Pro residues" evidence="4">
    <location>
        <begin position="128"/>
        <end position="137"/>
    </location>
</feature>
<organism evidence="7 8">
    <name type="scientific">Lolium multiflorum</name>
    <name type="common">Italian ryegrass</name>
    <name type="synonym">Lolium perenne subsp. multiflorum</name>
    <dbReference type="NCBI Taxonomy" id="4521"/>
    <lineage>
        <taxon>Eukaryota</taxon>
        <taxon>Viridiplantae</taxon>
        <taxon>Streptophyta</taxon>
        <taxon>Embryophyta</taxon>
        <taxon>Tracheophyta</taxon>
        <taxon>Spermatophyta</taxon>
        <taxon>Magnoliopsida</taxon>
        <taxon>Liliopsida</taxon>
        <taxon>Poales</taxon>
        <taxon>Poaceae</taxon>
        <taxon>BOP clade</taxon>
        <taxon>Pooideae</taxon>
        <taxon>Poodae</taxon>
        <taxon>Poeae</taxon>
        <taxon>Poeae Chloroplast Group 2 (Poeae type)</taxon>
        <taxon>Loliodinae</taxon>
        <taxon>Loliinae</taxon>
        <taxon>Lolium</taxon>
    </lineage>
</organism>